<dbReference type="Proteomes" id="UP000612055">
    <property type="component" value="Unassembled WGS sequence"/>
</dbReference>
<dbReference type="PROSITE" id="PS00452">
    <property type="entry name" value="GUANYLATE_CYCLASE_1"/>
    <property type="match status" value="1"/>
</dbReference>
<evidence type="ECO:0000256" key="7">
    <source>
        <dbReference type="RuleBase" id="RU000405"/>
    </source>
</evidence>
<feature type="compositionally biased region" description="Gly residues" evidence="8">
    <location>
        <begin position="1526"/>
        <end position="1537"/>
    </location>
</feature>
<dbReference type="EMBL" id="JAEHOE010000039">
    <property type="protein sequence ID" value="KAG2493187.1"/>
    <property type="molecule type" value="Genomic_DNA"/>
</dbReference>
<evidence type="ECO:0000313" key="11">
    <source>
        <dbReference type="Proteomes" id="UP000612055"/>
    </source>
</evidence>
<evidence type="ECO:0000256" key="1">
    <source>
        <dbReference type="ARBA" id="ARBA00004370"/>
    </source>
</evidence>
<sequence>MTKRPGSGSVRAAAHAATPRAEAEVPAVASPLAPSPDAAGAGTTFLSSSAASAACAAVVSRAGLVCIDGLPLIVTAFAPCGAVRYQNASSVLYYGQRLEPGAAALGEGQANGGQAAVGSCEGGAFAAAHPAGAGANAGQGAPSGLLMALFAVDRAKLGEMLATTLGVAEGGTGVWEGLVRVPTSLNPAGPGLSRVSYMSHICDEEEGPAAGAAGPAPSAVAGSPAHCAPAPAPESAARFVEENRLEPLRSPAGPSIPQCLRLAGPAPPRPGSLPPSGSASRQRRCSLGVMVAAAVLGPPHSSGSLGDRLRRSMRSMRSASTSAAAAAAAAHATRAGPSADATAAAAAAAIAATQGSCSSTGRSNLEAAPSGSRLSSGAQPPSRPYSGALLPVRSLERGRDLRRSVDSPAGSLQASRAASRGEQGRADAQREARLDATWLLASAEPASSMDGGGGGSTAQLPPSLMLAQRKLAQRPSRANYSSLEPMATSTWRVAQEHPLHLDSAASAPPVVTSRVSTGEPDSAHALPNDELRPAESGVARMRQGLDSGDVPGSGILLGGGSSRGGSRHRLSMERPARLVAAPAEAGAAARAAGDQPTQQLPAAALAAHNAWKQLRGGAEAEEGARPSFARRSYSARDLMAESRVSAESASPHADAAMEAGRRDSLAALQSALYDTSRQFASTLKNAPKTPLTPSLVNNRPPSPTGPSARTHRANSVAGGAYLSSVPAGEGGGDGLLDLAIAVGLDRSVGAAPSLLASLRMHTQAAGSPNARSSGVPQSLELAVDLVRAVAPGPAAGGDGMTAAAAGREGPYAASAPSTARAQLASGGVGDSLATGDTSGFAIDSANVSNHPGDSLAGGSHAGGSRAGGSQAGASQEGIVLGLMASQDAGGASGSLPGSAAWLPRPQPSQTQAPPPEQALPPRPLAPPLLPPQPPQPRASLKGKPPLPAWPERDGESSTLIQVGPTTEDGRAPPQGGAEEGTAGADRPTAADPDPLAWHELRATWVVDPSSGEAYLVLLQKDVTAKVEAERHIAQVTETEHRLLEQIFPRHVLAYMTEEGAAPQAVPVPPSPMLGSAAPTGSGPLVDWRPCVRDCTRLATWHPQVTILFADIQGFTPMCKQLAPAVVMKFLNDLFVRFDSLLDVYGVYKVETIGDCYVVAGGLIAEDADGMAAVTDSGRDTEQADKVVAFAQAMLRAARSVSMPTTGEAVRIRVGIHSGPVVSGVVGTRMPRFCLFGDTINTASRMESTSQAGCVHVSSDTYAPLSTKDPGWAPTGGIEVKGKGLMETHLWTPPQPVPSAHAAANGTSQARGSPWISSQAPPEQPPLPPRARPDRPPEDTVPANPPQADSVPKLVSEASVAASGPAAALSPPAPAPAAAAVPPDGDACSLPGGAVPAASPDAQSSGVMCPGAPTGDERGPDTGGRLQSRGAAAAASATTAARAGGQGSAMAALAANGLAAVGAAGLKSSGVPSVGWSPFVSSGPGGYSAAAAAAAPPARPSAALPIAELLLSAGLLGGSSVHSPGGSAEGGTAGGSNEGVGLSRWQSGMGWAPPGPTDAFGPGAPSGGDPSLGGGSAPRRVGSKQLNAAVLEALRWTPMRGGEGSAAGVQRQASAADGSLGSGRLYMALKSRLTFPQMPELPSASSSQGFAFGLPQGAGAPAQAER</sequence>
<keyword evidence="3" id="KW-0547">Nucleotide-binding</keyword>
<comment type="subcellular location">
    <subcellularLocation>
        <location evidence="1">Membrane</location>
    </subcellularLocation>
</comment>
<feature type="region of interest" description="Disordered" evidence="8">
    <location>
        <begin position="1390"/>
        <end position="1428"/>
    </location>
</feature>
<feature type="region of interest" description="Disordered" evidence="8">
    <location>
        <begin position="1638"/>
        <end position="1665"/>
    </location>
</feature>
<evidence type="ECO:0000256" key="3">
    <source>
        <dbReference type="ARBA" id="ARBA00022741"/>
    </source>
</evidence>
<feature type="region of interest" description="Disordered" evidence="8">
    <location>
        <begin position="1521"/>
        <end position="1579"/>
    </location>
</feature>
<feature type="compositionally biased region" description="Basic and acidic residues" evidence="8">
    <location>
        <begin position="394"/>
        <end position="405"/>
    </location>
</feature>
<dbReference type="GO" id="GO:0004016">
    <property type="term" value="F:adenylate cyclase activity"/>
    <property type="evidence" value="ECO:0007669"/>
    <property type="project" value="TreeGrafter"/>
</dbReference>
<accession>A0A835XY13</accession>
<feature type="domain" description="Guanylate cyclase" evidence="9">
    <location>
        <begin position="1105"/>
        <end position="1246"/>
    </location>
</feature>
<dbReference type="InterPro" id="IPR029787">
    <property type="entry name" value="Nucleotide_cyclase"/>
</dbReference>
<keyword evidence="5" id="KW-0472">Membrane</keyword>
<keyword evidence="6 7" id="KW-0456">Lyase</keyword>
<dbReference type="SMART" id="SM00044">
    <property type="entry name" value="CYCc"/>
    <property type="match status" value="1"/>
</dbReference>
<feature type="region of interest" description="Disordered" evidence="8">
    <location>
        <begin position="504"/>
        <end position="529"/>
    </location>
</feature>
<evidence type="ECO:0000256" key="2">
    <source>
        <dbReference type="ARBA" id="ARBA00022692"/>
    </source>
</evidence>
<feature type="compositionally biased region" description="Low complexity" evidence="8">
    <location>
        <begin position="12"/>
        <end position="30"/>
    </location>
</feature>
<evidence type="ECO:0000256" key="5">
    <source>
        <dbReference type="ARBA" id="ARBA00023136"/>
    </source>
</evidence>
<feature type="region of interest" description="Disordered" evidence="8">
    <location>
        <begin position="1"/>
        <end position="30"/>
    </location>
</feature>
<dbReference type="GO" id="GO:0005886">
    <property type="term" value="C:plasma membrane"/>
    <property type="evidence" value="ECO:0007669"/>
    <property type="project" value="TreeGrafter"/>
</dbReference>
<feature type="compositionally biased region" description="Polar residues" evidence="8">
    <location>
        <begin position="1304"/>
        <end position="1317"/>
    </location>
</feature>
<comment type="similarity">
    <text evidence="7">Belongs to the adenylyl cyclase class-4/guanylyl cyclase family.</text>
</comment>
<feature type="region of interest" description="Disordered" evidence="8">
    <location>
        <begin position="851"/>
        <end position="872"/>
    </location>
</feature>
<name>A0A835XY13_9CHLO</name>
<dbReference type="PROSITE" id="PS50125">
    <property type="entry name" value="GUANYLATE_CYCLASE_2"/>
    <property type="match status" value="1"/>
</dbReference>
<organism evidence="10 11">
    <name type="scientific">Edaphochlamys debaryana</name>
    <dbReference type="NCBI Taxonomy" id="47281"/>
    <lineage>
        <taxon>Eukaryota</taxon>
        <taxon>Viridiplantae</taxon>
        <taxon>Chlorophyta</taxon>
        <taxon>core chlorophytes</taxon>
        <taxon>Chlorophyceae</taxon>
        <taxon>CS clade</taxon>
        <taxon>Chlamydomonadales</taxon>
        <taxon>Chlamydomonadales incertae sedis</taxon>
        <taxon>Edaphochlamys</taxon>
    </lineage>
</organism>
<evidence type="ECO:0000259" key="9">
    <source>
        <dbReference type="PROSITE" id="PS50125"/>
    </source>
</evidence>
<dbReference type="PANTHER" id="PTHR11920:SF335">
    <property type="entry name" value="GUANYLATE CYCLASE"/>
    <property type="match status" value="1"/>
</dbReference>
<dbReference type="GO" id="GO:0035556">
    <property type="term" value="P:intracellular signal transduction"/>
    <property type="evidence" value="ECO:0007669"/>
    <property type="project" value="InterPro"/>
</dbReference>
<feature type="region of interest" description="Disordered" evidence="8">
    <location>
        <begin position="1287"/>
        <end position="1356"/>
    </location>
</feature>
<evidence type="ECO:0000256" key="8">
    <source>
        <dbReference type="SAM" id="MobiDB-lite"/>
    </source>
</evidence>
<dbReference type="SUPFAM" id="SSF55073">
    <property type="entry name" value="Nucleotide cyclase"/>
    <property type="match status" value="1"/>
</dbReference>
<evidence type="ECO:0000256" key="6">
    <source>
        <dbReference type="ARBA" id="ARBA00023239"/>
    </source>
</evidence>
<protein>
    <recommendedName>
        <fullName evidence="9">Guanylate cyclase domain-containing protein</fullName>
    </recommendedName>
</protein>
<feature type="region of interest" description="Disordered" evidence="8">
    <location>
        <begin position="1364"/>
        <end position="1383"/>
    </location>
</feature>
<evidence type="ECO:0000313" key="10">
    <source>
        <dbReference type="EMBL" id="KAG2493187.1"/>
    </source>
</evidence>
<feature type="region of interest" description="Disordered" evidence="8">
    <location>
        <begin position="355"/>
        <end position="430"/>
    </location>
</feature>
<dbReference type="InterPro" id="IPR001054">
    <property type="entry name" value="A/G_cyclase"/>
</dbReference>
<dbReference type="InterPro" id="IPR018297">
    <property type="entry name" value="A/G_cyclase_CS"/>
</dbReference>
<keyword evidence="4" id="KW-1133">Transmembrane helix</keyword>
<dbReference type="OrthoDB" id="548029at2759"/>
<feature type="compositionally biased region" description="Low complexity" evidence="8">
    <location>
        <begin position="1647"/>
        <end position="1665"/>
    </location>
</feature>
<dbReference type="GO" id="GO:0004383">
    <property type="term" value="F:guanylate cyclase activity"/>
    <property type="evidence" value="ECO:0007669"/>
    <property type="project" value="TreeGrafter"/>
</dbReference>
<dbReference type="Gene3D" id="3.30.70.1230">
    <property type="entry name" value="Nucleotide cyclase"/>
    <property type="match status" value="1"/>
</dbReference>
<keyword evidence="2" id="KW-0812">Transmembrane</keyword>
<keyword evidence="11" id="KW-1185">Reference proteome</keyword>
<dbReference type="PANTHER" id="PTHR11920">
    <property type="entry name" value="GUANYLYL CYCLASE"/>
    <property type="match status" value="1"/>
</dbReference>
<reference evidence="10" key="1">
    <citation type="journal article" date="2020" name="bioRxiv">
        <title>Comparative genomics of Chlamydomonas.</title>
        <authorList>
            <person name="Craig R.J."/>
            <person name="Hasan A.R."/>
            <person name="Ness R.W."/>
            <person name="Keightley P.D."/>
        </authorList>
    </citation>
    <scope>NUCLEOTIDE SEQUENCE</scope>
    <source>
        <strain evidence="10">CCAP 11/70</strain>
    </source>
</reference>
<comment type="caution">
    <text evidence="10">The sequence shown here is derived from an EMBL/GenBank/DDBJ whole genome shotgun (WGS) entry which is preliminary data.</text>
</comment>
<proteinExistence type="inferred from homology"/>
<dbReference type="InterPro" id="IPR050401">
    <property type="entry name" value="Cyclic_nucleotide_synthase"/>
</dbReference>
<dbReference type="GO" id="GO:0000166">
    <property type="term" value="F:nucleotide binding"/>
    <property type="evidence" value="ECO:0007669"/>
    <property type="project" value="UniProtKB-KW"/>
</dbReference>
<dbReference type="CDD" id="cd07302">
    <property type="entry name" value="CHD"/>
    <property type="match status" value="1"/>
</dbReference>
<evidence type="ECO:0000256" key="4">
    <source>
        <dbReference type="ARBA" id="ARBA00022989"/>
    </source>
</evidence>
<dbReference type="GO" id="GO:0007168">
    <property type="term" value="P:receptor guanylyl cyclase signaling pathway"/>
    <property type="evidence" value="ECO:0007669"/>
    <property type="project" value="TreeGrafter"/>
</dbReference>
<dbReference type="Pfam" id="PF00211">
    <property type="entry name" value="Guanylate_cyc"/>
    <property type="match status" value="1"/>
</dbReference>
<feature type="region of interest" description="Disordered" evidence="8">
    <location>
        <begin position="683"/>
        <end position="712"/>
    </location>
</feature>
<feature type="region of interest" description="Disordered" evidence="8">
    <location>
        <begin position="296"/>
        <end position="317"/>
    </location>
</feature>
<feature type="region of interest" description="Disordered" evidence="8">
    <location>
        <begin position="248"/>
        <end position="284"/>
    </location>
</feature>
<feature type="compositionally biased region" description="Gly residues" evidence="8">
    <location>
        <begin position="1563"/>
        <end position="1575"/>
    </location>
</feature>
<feature type="compositionally biased region" description="Gly residues" evidence="8">
    <location>
        <begin position="859"/>
        <end position="870"/>
    </location>
</feature>
<feature type="compositionally biased region" description="Pro residues" evidence="8">
    <location>
        <begin position="912"/>
        <end position="936"/>
    </location>
</feature>
<gene>
    <name evidence="10" type="ORF">HYH03_008607</name>
</gene>
<feature type="region of interest" description="Disordered" evidence="8">
    <location>
        <begin position="887"/>
        <end position="993"/>
    </location>
</feature>
<dbReference type="GO" id="GO:0001653">
    <property type="term" value="F:peptide receptor activity"/>
    <property type="evidence" value="ECO:0007669"/>
    <property type="project" value="TreeGrafter"/>
</dbReference>